<dbReference type="OrthoDB" id="7400976at2"/>
<reference evidence="2" key="1">
    <citation type="submission" date="2018-08" db="EMBL/GenBank/DDBJ databases">
        <authorList>
            <person name="Kim S.-J."/>
            <person name="Jung G.-Y."/>
        </authorList>
    </citation>
    <scope>NUCLEOTIDE SEQUENCE [LARGE SCALE GENOMIC DNA]</scope>
    <source>
        <strain evidence="2">GY_G</strain>
    </source>
</reference>
<dbReference type="Proteomes" id="UP000263833">
    <property type="component" value="Unassembled WGS sequence"/>
</dbReference>
<dbReference type="AlphaFoldDB" id="A0A371B1Z7"/>
<sequence>MARSKKSSAFLSSIRSIGIGRMIIVTALGLVGAWFAAAIAISGVTRIKAPQTALIAMPTESTALASRADQIFFANPKNPPREVELLARRALENQAINAKALRVLGYVADAKGDTETAEKYVRMAAKLSRREPGAQLWLIEASARKGDVALTLIHYDIALRTKPDTQTILFPRLVNAIEDREIRTALKPYIRAENGWASGFLYFANVNSKNLPALVDLIVETGGLVDAENAKSQELGLLSRLVAESFFADARRLYLQMPGAKQARLASAAFDVSDRDARFGPMGWQLLEDPDAGGNFTGNVGDIQTMLSLFANSATTRPVATKLLYLKPGNYLFSTRLANLDRGDGGFLRWQLRCPGIGGAPAWTIDSINASLRAELLVPANCPVQFLDLIASGGKGQTGLEATIASVAVAPAN</sequence>
<evidence type="ECO:0000313" key="1">
    <source>
        <dbReference type="EMBL" id="RDV01481.1"/>
    </source>
</evidence>
<organism evidence="1 2">
    <name type="scientific">Sphingorhabdus pulchriflava</name>
    <dbReference type="NCBI Taxonomy" id="2292257"/>
    <lineage>
        <taxon>Bacteria</taxon>
        <taxon>Pseudomonadati</taxon>
        <taxon>Pseudomonadota</taxon>
        <taxon>Alphaproteobacteria</taxon>
        <taxon>Sphingomonadales</taxon>
        <taxon>Sphingomonadaceae</taxon>
        <taxon>Sphingorhabdus</taxon>
    </lineage>
</organism>
<dbReference type="SUPFAM" id="SSF48452">
    <property type="entry name" value="TPR-like"/>
    <property type="match status" value="1"/>
</dbReference>
<name>A0A371B1Z7_9SPHN</name>
<dbReference type="RefSeq" id="WP_115550259.1">
    <property type="nucleotide sequence ID" value="NZ_QRGP01000003.1"/>
</dbReference>
<gene>
    <name evidence="1" type="ORF">DXH95_14395</name>
</gene>
<protein>
    <recommendedName>
        <fullName evidence="3">Tetratricopeptide repeat protein</fullName>
    </recommendedName>
</protein>
<dbReference type="InterPro" id="IPR011990">
    <property type="entry name" value="TPR-like_helical_dom_sf"/>
</dbReference>
<evidence type="ECO:0008006" key="3">
    <source>
        <dbReference type="Google" id="ProtNLM"/>
    </source>
</evidence>
<proteinExistence type="predicted"/>
<dbReference type="EMBL" id="QRGP01000003">
    <property type="protein sequence ID" value="RDV01481.1"/>
    <property type="molecule type" value="Genomic_DNA"/>
</dbReference>
<keyword evidence="2" id="KW-1185">Reference proteome</keyword>
<dbReference type="Gene3D" id="1.25.40.10">
    <property type="entry name" value="Tetratricopeptide repeat domain"/>
    <property type="match status" value="1"/>
</dbReference>
<accession>A0A371B1Z7</accession>
<evidence type="ECO:0000313" key="2">
    <source>
        <dbReference type="Proteomes" id="UP000263833"/>
    </source>
</evidence>
<comment type="caution">
    <text evidence="1">The sequence shown here is derived from an EMBL/GenBank/DDBJ whole genome shotgun (WGS) entry which is preliminary data.</text>
</comment>